<accession>A0A8H4QBT5</accession>
<evidence type="ECO:0000313" key="3">
    <source>
        <dbReference type="Proteomes" id="UP000562929"/>
    </source>
</evidence>
<name>A0A8H4QBT5_9HYPO</name>
<feature type="region of interest" description="Disordered" evidence="1">
    <location>
        <begin position="15"/>
        <end position="124"/>
    </location>
</feature>
<reference evidence="2 3" key="1">
    <citation type="journal article" date="2020" name="G3 (Bethesda)">
        <title>Genetic Underpinnings of Host Manipulation by Ophiocordyceps as Revealed by Comparative Transcriptomics.</title>
        <authorList>
            <person name="Will I."/>
            <person name="Das B."/>
            <person name="Trinh T."/>
            <person name="Brachmann A."/>
            <person name="Ohm R.A."/>
            <person name="de Bekker C."/>
        </authorList>
    </citation>
    <scope>NUCLEOTIDE SEQUENCE [LARGE SCALE GENOMIC DNA]</scope>
    <source>
        <strain evidence="2 3">EC05</strain>
    </source>
</reference>
<organism evidence="2 3">
    <name type="scientific">Ophiocordyceps camponoti-floridani</name>
    <dbReference type="NCBI Taxonomy" id="2030778"/>
    <lineage>
        <taxon>Eukaryota</taxon>
        <taxon>Fungi</taxon>
        <taxon>Dikarya</taxon>
        <taxon>Ascomycota</taxon>
        <taxon>Pezizomycotina</taxon>
        <taxon>Sordariomycetes</taxon>
        <taxon>Hypocreomycetidae</taxon>
        <taxon>Hypocreales</taxon>
        <taxon>Ophiocordycipitaceae</taxon>
        <taxon>Ophiocordyceps</taxon>
    </lineage>
</organism>
<feature type="region of interest" description="Disordered" evidence="1">
    <location>
        <begin position="216"/>
        <end position="241"/>
    </location>
</feature>
<sequence length="591" mass="66038">MDRHQHIRSWLHHLETPDRLSPHQPAVTDQQSSWQPHHLLATDARPARRVTQSPSLFVRDSPLPSLSSASRDSEPRCEDYGRKPRRKTRPDRYDSGKRKTSSAAAGESRPKRRKTKKRRLRSEREVMDNFASRAIASNRLTLKPNLRPGSFLNGRSSAAAQPAVLAFYHLADVARPHQGGHQPRESKAARDLQDDADFFANIKANNRKQAIVIGSDRLDNSEAGRGTSTSRPPTASHAGTADYCVTSSQKAILGRASNSASPSSVSGRAATPGSRRRIPKWRFVEDIGHQSPAACVDVDGQRRRHRDQQGLVDARRASCRDHGVMTDARRPTYQDKGIMVSPGFGRGLSSEARRPRGHGLLHTGRTTRDGIKQRVEDHVTAQSPPAPGIQSSAVFVQAAAPAVSSPRPVTHDGVAQFRGYLTFSKLEPRSTSDSHHDFRSPGHLIAPRPRRPWLSMPAPDTGVDWKPQPQRHFARDNPEETPRPQRPVYEPQEIIARLDRKAQYQFEASLYYDRTPKDEGELVDRHEIDLQLHEVDTKSAARIGAREGPHGDMRPRAKIVSPWTRPPRRCQGTHDEGTADLAGFWRPDCLM</sequence>
<dbReference type="AlphaFoldDB" id="A0A8H4QBT5"/>
<feature type="compositionally biased region" description="Basic and acidic residues" evidence="1">
    <location>
        <begin position="473"/>
        <end position="483"/>
    </location>
</feature>
<evidence type="ECO:0000313" key="2">
    <source>
        <dbReference type="EMBL" id="KAF4594641.1"/>
    </source>
</evidence>
<dbReference type="Proteomes" id="UP000562929">
    <property type="component" value="Unassembled WGS sequence"/>
</dbReference>
<proteinExistence type="predicted"/>
<dbReference type="OrthoDB" id="2537141at2759"/>
<feature type="region of interest" description="Disordered" evidence="1">
    <location>
        <begin position="254"/>
        <end position="277"/>
    </location>
</feature>
<protein>
    <submittedName>
        <fullName evidence="2">Uncharacterized protein</fullName>
    </submittedName>
</protein>
<dbReference type="EMBL" id="JAACLJ010000001">
    <property type="protein sequence ID" value="KAF4594641.1"/>
    <property type="molecule type" value="Genomic_DNA"/>
</dbReference>
<feature type="compositionally biased region" description="Low complexity" evidence="1">
    <location>
        <begin position="256"/>
        <end position="270"/>
    </location>
</feature>
<keyword evidence="3" id="KW-1185">Reference proteome</keyword>
<gene>
    <name evidence="2" type="ORF">GQ602_000254</name>
</gene>
<feature type="region of interest" description="Disordered" evidence="1">
    <location>
        <begin position="545"/>
        <end position="575"/>
    </location>
</feature>
<feature type="region of interest" description="Disordered" evidence="1">
    <location>
        <begin position="335"/>
        <end position="364"/>
    </location>
</feature>
<feature type="compositionally biased region" description="Basic and acidic residues" evidence="1">
    <location>
        <begin position="71"/>
        <end position="82"/>
    </location>
</feature>
<comment type="caution">
    <text evidence="2">The sequence shown here is derived from an EMBL/GenBank/DDBJ whole genome shotgun (WGS) entry which is preliminary data.</text>
</comment>
<feature type="region of interest" description="Disordered" evidence="1">
    <location>
        <begin position="428"/>
        <end position="486"/>
    </location>
</feature>
<evidence type="ECO:0000256" key="1">
    <source>
        <dbReference type="SAM" id="MobiDB-lite"/>
    </source>
</evidence>
<feature type="compositionally biased region" description="Basic and acidic residues" evidence="1">
    <location>
        <begin position="545"/>
        <end position="555"/>
    </location>
</feature>
<feature type="compositionally biased region" description="Basic and acidic residues" evidence="1">
    <location>
        <begin position="428"/>
        <end position="440"/>
    </location>
</feature>
<feature type="compositionally biased region" description="Basic residues" evidence="1">
    <location>
        <begin position="110"/>
        <end position="121"/>
    </location>
</feature>